<dbReference type="InterPro" id="IPR029063">
    <property type="entry name" value="SAM-dependent_MTases_sf"/>
</dbReference>
<dbReference type="EC" id="2.1.1.144" evidence="5"/>
<dbReference type="AlphaFoldDB" id="A0A1L3STN5"/>
<dbReference type="HAMAP" id="MF_00560">
    <property type="entry name" value="Tran_acon_Me_trans"/>
    <property type="match status" value="1"/>
</dbReference>
<sequence length="261" mass="28830">MSSSPSRPDWSAAQYLKFEDERTRPARDLLAQVPVAAPRQVVDIGCGPGNSTELLVERWPDATVTGFDTSPDMIEKAKKRLPQVGFMLADAAAWEPAEPVDVIFANAVFQWLPEHPALLARLMDFLAPGGALAVQMPDNLTEPSHVLMREAARAMPFAAKMEGAARDPLPPVRHYYDVLKPLAARLDAWHTVYNHPLDGAGAIVEWLKSTGLKRYLDPLSLGERGEFLAAYEARIAEAYPETFDGKVLLRFPRLFLVATKA</sequence>
<dbReference type="GO" id="GO:0032259">
    <property type="term" value="P:methylation"/>
    <property type="evidence" value="ECO:0007669"/>
    <property type="project" value="UniProtKB-KW"/>
</dbReference>
<reference evidence="8" key="1">
    <citation type="submission" date="2016-11" db="EMBL/GenBank/DDBJ databases">
        <title>Mesorhizobium oceanicum sp. nov., isolated from deep seawater in South China Sea.</title>
        <authorList>
            <person name="Fu G.-Y."/>
        </authorList>
    </citation>
    <scope>NUCLEOTIDE SEQUENCE [LARGE SCALE GENOMIC DNA]</scope>
    <source>
        <strain evidence="8">B7</strain>
    </source>
</reference>
<name>A0A1L3STN5_9HYPH</name>
<dbReference type="Gene3D" id="3.40.50.150">
    <property type="entry name" value="Vaccinia Virus protein VP39"/>
    <property type="match status" value="1"/>
</dbReference>
<keyword evidence="1 5" id="KW-0963">Cytoplasm</keyword>
<evidence type="ECO:0000256" key="5">
    <source>
        <dbReference type="HAMAP-Rule" id="MF_00560"/>
    </source>
</evidence>
<proteinExistence type="inferred from homology"/>
<dbReference type="RefSeq" id="WP_072606148.1">
    <property type="nucleotide sequence ID" value="NZ_CP018171.1"/>
</dbReference>
<dbReference type="InterPro" id="IPR023149">
    <property type="entry name" value="Trans_acon_MeTrfase_C"/>
</dbReference>
<dbReference type="PANTHER" id="PTHR43861:SF1">
    <property type="entry name" value="TRANS-ACONITATE 2-METHYLTRANSFERASE"/>
    <property type="match status" value="1"/>
</dbReference>
<evidence type="ECO:0000256" key="1">
    <source>
        <dbReference type="ARBA" id="ARBA00022490"/>
    </source>
</evidence>
<comment type="subcellular location">
    <subcellularLocation>
        <location evidence="5">Cytoplasm</location>
    </subcellularLocation>
</comment>
<dbReference type="Proteomes" id="UP000182840">
    <property type="component" value="Chromosome"/>
</dbReference>
<evidence type="ECO:0000313" key="8">
    <source>
        <dbReference type="Proteomes" id="UP000182840"/>
    </source>
</evidence>
<accession>A0A1L3STN5</accession>
<dbReference type="STRING" id="1670800.BSQ44_16605"/>
<evidence type="ECO:0000256" key="4">
    <source>
        <dbReference type="ARBA" id="ARBA00022691"/>
    </source>
</evidence>
<dbReference type="CDD" id="cd02440">
    <property type="entry name" value="AdoMet_MTases"/>
    <property type="match status" value="1"/>
</dbReference>
<dbReference type="Pfam" id="PF13649">
    <property type="entry name" value="Methyltransf_25"/>
    <property type="match status" value="1"/>
</dbReference>
<dbReference type="Gene3D" id="1.10.150.290">
    <property type="entry name" value="S-adenosyl-L-methionine-dependent methyltransferases"/>
    <property type="match status" value="1"/>
</dbReference>
<protein>
    <recommendedName>
        <fullName evidence="5">Trans-aconitate 2-methyltransferase</fullName>
        <ecNumber evidence="5">2.1.1.144</ecNumber>
    </recommendedName>
</protein>
<dbReference type="InterPro" id="IPR041698">
    <property type="entry name" value="Methyltransf_25"/>
</dbReference>
<evidence type="ECO:0000313" key="7">
    <source>
        <dbReference type="EMBL" id="APH72803.1"/>
    </source>
</evidence>
<dbReference type="PANTHER" id="PTHR43861">
    <property type="entry name" value="TRANS-ACONITATE 2-METHYLTRANSFERASE-RELATED"/>
    <property type="match status" value="1"/>
</dbReference>
<keyword evidence="2 5" id="KW-0489">Methyltransferase</keyword>
<organism evidence="7 8">
    <name type="scientific">Aquibium oceanicum</name>
    <dbReference type="NCBI Taxonomy" id="1670800"/>
    <lineage>
        <taxon>Bacteria</taxon>
        <taxon>Pseudomonadati</taxon>
        <taxon>Pseudomonadota</taxon>
        <taxon>Alphaproteobacteria</taxon>
        <taxon>Hyphomicrobiales</taxon>
        <taxon>Phyllobacteriaceae</taxon>
        <taxon>Aquibium</taxon>
    </lineage>
</organism>
<keyword evidence="3 5" id="KW-0808">Transferase</keyword>
<dbReference type="GO" id="GO:0005737">
    <property type="term" value="C:cytoplasm"/>
    <property type="evidence" value="ECO:0007669"/>
    <property type="project" value="UniProtKB-SubCell"/>
</dbReference>
<dbReference type="InterPro" id="IPR023506">
    <property type="entry name" value="Trans-aconitate_MeTrfase"/>
</dbReference>
<dbReference type="EMBL" id="CP018171">
    <property type="protein sequence ID" value="APH72803.1"/>
    <property type="molecule type" value="Genomic_DNA"/>
</dbReference>
<evidence type="ECO:0000256" key="3">
    <source>
        <dbReference type="ARBA" id="ARBA00022679"/>
    </source>
</evidence>
<keyword evidence="8" id="KW-1185">Reference proteome</keyword>
<comment type="catalytic activity">
    <reaction evidence="5">
        <text>trans-aconitate + S-adenosyl-L-methionine = (E)-3-(methoxycarbonyl)pent-2-enedioate + S-adenosyl-L-homocysteine</text>
        <dbReference type="Rhea" id="RHEA:14969"/>
        <dbReference type="ChEBI" id="CHEBI:15708"/>
        <dbReference type="ChEBI" id="CHEBI:57470"/>
        <dbReference type="ChEBI" id="CHEBI:57856"/>
        <dbReference type="ChEBI" id="CHEBI:59789"/>
        <dbReference type="EC" id="2.1.1.144"/>
    </reaction>
</comment>
<evidence type="ECO:0000256" key="2">
    <source>
        <dbReference type="ARBA" id="ARBA00022603"/>
    </source>
</evidence>
<comment type="function">
    <text evidence="5">Catalyzes the S-adenosylmethionine monomethyl esterification of trans-aconitate.</text>
</comment>
<gene>
    <name evidence="5" type="primary">tam</name>
    <name evidence="7" type="ORF">BSQ44_16605</name>
</gene>
<keyword evidence="4 5" id="KW-0949">S-adenosyl-L-methionine</keyword>
<dbReference type="NCBIfam" id="NF002463">
    <property type="entry name" value="PRK01683.1"/>
    <property type="match status" value="1"/>
</dbReference>
<feature type="domain" description="Methyltransferase" evidence="6">
    <location>
        <begin position="41"/>
        <end position="130"/>
    </location>
</feature>
<dbReference type="OrthoDB" id="9795085at2"/>
<dbReference type="GO" id="GO:0030798">
    <property type="term" value="F:trans-aconitate 2-methyltransferase activity"/>
    <property type="evidence" value="ECO:0007669"/>
    <property type="project" value="UniProtKB-UniRule"/>
</dbReference>
<dbReference type="KEGG" id="meso:BSQ44_16605"/>
<comment type="similarity">
    <text evidence="5">Belongs to the methyltransferase superfamily. Tam family.</text>
</comment>
<dbReference type="SUPFAM" id="SSF53335">
    <property type="entry name" value="S-adenosyl-L-methionine-dependent methyltransferases"/>
    <property type="match status" value="1"/>
</dbReference>
<evidence type="ECO:0000259" key="6">
    <source>
        <dbReference type="Pfam" id="PF13649"/>
    </source>
</evidence>